<organism evidence="2 4">
    <name type="scientific">Sphingopyxis italica</name>
    <dbReference type="NCBI Taxonomy" id="1129133"/>
    <lineage>
        <taxon>Bacteria</taxon>
        <taxon>Pseudomonadati</taxon>
        <taxon>Pseudomonadota</taxon>
        <taxon>Alphaproteobacteria</taxon>
        <taxon>Sphingomonadales</taxon>
        <taxon>Sphingomonadaceae</taxon>
        <taxon>Sphingopyxis</taxon>
    </lineage>
</organism>
<dbReference type="RefSeq" id="WP_167919889.1">
    <property type="nucleotide sequence ID" value="NZ_JAATIT010000001.1"/>
</dbReference>
<name>A0A7X6B815_9SPHN</name>
<dbReference type="EMBL" id="JAATIT010000001">
    <property type="protein sequence ID" value="NJB88929.1"/>
    <property type="molecule type" value="Genomic_DNA"/>
</dbReference>
<reference evidence="2 4" key="1">
    <citation type="submission" date="2020-03" db="EMBL/GenBank/DDBJ databases">
        <title>Genomic Encyclopedia of Type Strains, Phase IV (KMG-IV): sequencing the most valuable type-strain genomes for metagenomic binning, comparative biology and taxonomic classification.</title>
        <authorList>
            <person name="Goeker M."/>
        </authorList>
    </citation>
    <scope>NUCLEOTIDE SEQUENCE [LARGE SCALE GENOMIC DNA]</scope>
    <source>
        <strain evidence="2 4">DSM 25229</strain>
    </source>
</reference>
<evidence type="ECO:0000313" key="2">
    <source>
        <dbReference type="EMBL" id="NJB88864.1"/>
    </source>
</evidence>
<comment type="caution">
    <text evidence="2">The sequence shown here is derived from an EMBL/GenBank/DDBJ whole genome shotgun (WGS) entry which is preliminary data.</text>
</comment>
<dbReference type="AlphaFoldDB" id="A0A7X6B815"/>
<evidence type="ECO:0000313" key="3">
    <source>
        <dbReference type="EMBL" id="NJB88929.1"/>
    </source>
</evidence>
<protein>
    <recommendedName>
        <fullName evidence="5">Lipoprotein</fullName>
    </recommendedName>
</protein>
<proteinExistence type="predicted"/>
<dbReference type="Proteomes" id="UP000535078">
    <property type="component" value="Unassembled WGS sequence"/>
</dbReference>
<dbReference type="EMBL" id="JAATIT010000001">
    <property type="protein sequence ID" value="NJB88864.1"/>
    <property type="molecule type" value="Genomic_DNA"/>
</dbReference>
<evidence type="ECO:0000313" key="4">
    <source>
        <dbReference type="Proteomes" id="UP000535078"/>
    </source>
</evidence>
<keyword evidence="1" id="KW-0732">Signal</keyword>
<keyword evidence="4" id="KW-1185">Reference proteome</keyword>
<accession>A0A7X6B815</accession>
<evidence type="ECO:0000256" key="1">
    <source>
        <dbReference type="SAM" id="SignalP"/>
    </source>
</evidence>
<dbReference type="PROSITE" id="PS51257">
    <property type="entry name" value="PROKAR_LIPOPROTEIN"/>
    <property type="match status" value="1"/>
</dbReference>
<feature type="signal peptide" evidence="1">
    <location>
        <begin position="1"/>
        <end position="23"/>
    </location>
</feature>
<sequence>MKEMRRKLSVVLLVPFLVITACGVDSSSDPSDPWEREPDPALAPVTDVDAPIVQELYREGYLIVDQRETGCDAGPDVYCDGFSALYLGRDNKTGEESAAEFACPGTKAPVDQWKCRRLDPPYVPNGGFKPEPLGDS</sequence>
<feature type="chain" id="PRO_5044662121" description="Lipoprotein" evidence="1">
    <location>
        <begin position="24"/>
        <end position="136"/>
    </location>
</feature>
<evidence type="ECO:0008006" key="5">
    <source>
        <dbReference type="Google" id="ProtNLM"/>
    </source>
</evidence>
<gene>
    <name evidence="2" type="ORF">GGR90_001016</name>
    <name evidence="3" type="ORF">GGR90_001081</name>
</gene>